<sequence>MRDQIIQVRKGPFPKHVDFFNEKGQLIRQPVQYEWLPTKCIHCQCRKKIIRKEWRPKESMNADSHKNPNGEVDKTITKAPQVNTLPRPSKEIEPSQPGSISANTQAGKDWAQSTSSTIRDQPIVHPIVHPNPFQILEEAQMEERVPPDPHE</sequence>
<feature type="compositionally biased region" description="Basic and acidic residues" evidence="1">
    <location>
        <begin position="56"/>
        <end position="76"/>
    </location>
</feature>
<gene>
    <name evidence="2" type="ORF">Cgig2_017245</name>
</gene>
<accession>A0A9Q1GX58</accession>
<feature type="region of interest" description="Disordered" evidence="1">
    <location>
        <begin position="56"/>
        <end position="151"/>
    </location>
</feature>
<evidence type="ECO:0000313" key="3">
    <source>
        <dbReference type="Proteomes" id="UP001153076"/>
    </source>
</evidence>
<organism evidence="2 3">
    <name type="scientific">Carnegiea gigantea</name>
    <dbReference type="NCBI Taxonomy" id="171969"/>
    <lineage>
        <taxon>Eukaryota</taxon>
        <taxon>Viridiplantae</taxon>
        <taxon>Streptophyta</taxon>
        <taxon>Embryophyta</taxon>
        <taxon>Tracheophyta</taxon>
        <taxon>Spermatophyta</taxon>
        <taxon>Magnoliopsida</taxon>
        <taxon>eudicotyledons</taxon>
        <taxon>Gunneridae</taxon>
        <taxon>Pentapetalae</taxon>
        <taxon>Caryophyllales</taxon>
        <taxon>Cactineae</taxon>
        <taxon>Cactaceae</taxon>
        <taxon>Cactoideae</taxon>
        <taxon>Echinocereeae</taxon>
        <taxon>Carnegiea</taxon>
    </lineage>
</organism>
<feature type="compositionally biased region" description="Polar residues" evidence="1">
    <location>
        <begin position="96"/>
        <end position="119"/>
    </location>
</feature>
<feature type="compositionally biased region" description="Basic and acidic residues" evidence="1">
    <location>
        <begin position="141"/>
        <end position="151"/>
    </location>
</feature>
<dbReference type="Proteomes" id="UP001153076">
    <property type="component" value="Unassembled WGS sequence"/>
</dbReference>
<dbReference type="AlphaFoldDB" id="A0A9Q1GX58"/>
<comment type="caution">
    <text evidence="2">The sequence shown here is derived from an EMBL/GenBank/DDBJ whole genome shotgun (WGS) entry which is preliminary data.</text>
</comment>
<evidence type="ECO:0000256" key="1">
    <source>
        <dbReference type="SAM" id="MobiDB-lite"/>
    </source>
</evidence>
<name>A0A9Q1GX58_9CARY</name>
<proteinExistence type="predicted"/>
<protein>
    <submittedName>
        <fullName evidence="2">Uncharacterized protein</fullName>
    </submittedName>
</protein>
<reference evidence="2" key="1">
    <citation type="submission" date="2022-04" db="EMBL/GenBank/DDBJ databases">
        <title>Carnegiea gigantea Genome sequencing and assembly v2.</title>
        <authorList>
            <person name="Copetti D."/>
            <person name="Sanderson M.J."/>
            <person name="Burquez A."/>
            <person name="Wojciechowski M.F."/>
        </authorList>
    </citation>
    <scope>NUCLEOTIDE SEQUENCE</scope>
    <source>
        <strain evidence="2">SGP5-SGP5p</strain>
        <tissue evidence="2">Aerial part</tissue>
    </source>
</reference>
<evidence type="ECO:0000313" key="2">
    <source>
        <dbReference type="EMBL" id="KAJ8427154.1"/>
    </source>
</evidence>
<dbReference type="EMBL" id="JAKOGI010001185">
    <property type="protein sequence ID" value="KAJ8427154.1"/>
    <property type="molecule type" value="Genomic_DNA"/>
</dbReference>
<keyword evidence="3" id="KW-1185">Reference proteome</keyword>